<dbReference type="SUPFAM" id="SSF48264">
    <property type="entry name" value="Cytochrome P450"/>
    <property type="match status" value="1"/>
</dbReference>
<dbReference type="GO" id="GO:0005506">
    <property type="term" value="F:iron ion binding"/>
    <property type="evidence" value="ECO:0007669"/>
    <property type="project" value="InterPro"/>
</dbReference>
<keyword evidence="6" id="KW-0408">Iron</keyword>
<comment type="similarity">
    <text evidence="2">Belongs to the cytochrome P450 family.</text>
</comment>
<dbReference type="Proteomes" id="UP000326759">
    <property type="component" value="Unassembled WGS sequence"/>
</dbReference>
<dbReference type="Pfam" id="PF00067">
    <property type="entry name" value="p450"/>
    <property type="match status" value="1"/>
</dbReference>
<keyword evidence="7" id="KW-0503">Monooxygenase</keyword>
<protein>
    <recommendedName>
        <fullName evidence="10">Cytochrome P450 2L1</fullName>
    </recommendedName>
</protein>
<dbReference type="GO" id="GO:0016712">
    <property type="term" value="F:oxidoreductase activity, acting on paired donors, with incorporation or reduction of molecular oxygen, reduced flavin or flavoprotein as one donor, and incorporation of one atom of oxygen"/>
    <property type="evidence" value="ECO:0007669"/>
    <property type="project" value="TreeGrafter"/>
</dbReference>
<sequence>MLTNEEILLHKLNGIVFSNGTHWVHNRRFLLRHLRDLGMGKSKIEGLILREVEDLVEEFKGLTKEPSALPISINIAALNIIWQLVSNFTNSVS</sequence>
<proteinExistence type="inferred from homology"/>
<evidence type="ECO:0000313" key="9">
    <source>
        <dbReference type="Proteomes" id="UP000326759"/>
    </source>
</evidence>
<dbReference type="InterPro" id="IPR050182">
    <property type="entry name" value="Cytochrome_P450_fam2"/>
</dbReference>
<gene>
    <name evidence="8" type="ORF">Anas_04909</name>
</gene>
<keyword evidence="9" id="KW-1185">Reference proteome</keyword>
<evidence type="ECO:0000256" key="1">
    <source>
        <dbReference type="ARBA" id="ARBA00001971"/>
    </source>
</evidence>
<evidence type="ECO:0000256" key="2">
    <source>
        <dbReference type="ARBA" id="ARBA00010617"/>
    </source>
</evidence>
<evidence type="ECO:0000256" key="7">
    <source>
        <dbReference type="ARBA" id="ARBA00023033"/>
    </source>
</evidence>
<dbReference type="GO" id="GO:0008395">
    <property type="term" value="F:steroid hydroxylase activity"/>
    <property type="evidence" value="ECO:0007669"/>
    <property type="project" value="TreeGrafter"/>
</dbReference>
<keyword evidence="4" id="KW-0479">Metal-binding</keyword>
<name>A0A5N5SNE6_9CRUS</name>
<dbReference type="GO" id="GO:0005737">
    <property type="term" value="C:cytoplasm"/>
    <property type="evidence" value="ECO:0007669"/>
    <property type="project" value="TreeGrafter"/>
</dbReference>
<dbReference type="Gene3D" id="1.10.630.10">
    <property type="entry name" value="Cytochrome P450"/>
    <property type="match status" value="1"/>
</dbReference>
<keyword evidence="5" id="KW-0560">Oxidoreductase</keyword>
<dbReference type="OrthoDB" id="3934656at2759"/>
<evidence type="ECO:0008006" key="10">
    <source>
        <dbReference type="Google" id="ProtNLM"/>
    </source>
</evidence>
<comment type="caution">
    <text evidence="8">The sequence shown here is derived from an EMBL/GenBank/DDBJ whole genome shotgun (WGS) entry which is preliminary data.</text>
</comment>
<comment type="cofactor">
    <cofactor evidence="1">
        <name>heme</name>
        <dbReference type="ChEBI" id="CHEBI:30413"/>
    </cofactor>
</comment>
<dbReference type="AlphaFoldDB" id="A0A5N5SNE6"/>
<dbReference type="InterPro" id="IPR001128">
    <property type="entry name" value="Cyt_P450"/>
</dbReference>
<evidence type="ECO:0000256" key="5">
    <source>
        <dbReference type="ARBA" id="ARBA00023002"/>
    </source>
</evidence>
<organism evidence="8 9">
    <name type="scientific">Armadillidium nasatum</name>
    <dbReference type="NCBI Taxonomy" id="96803"/>
    <lineage>
        <taxon>Eukaryota</taxon>
        <taxon>Metazoa</taxon>
        <taxon>Ecdysozoa</taxon>
        <taxon>Arthropoda</taxon>
        <taxon>Crustacea</taxon>
        <taxon>Multicrustacea</taxon>
        <taxon>Malacostraca</taxon>
        <taxon>Eumalacostraca</taxon>
        <taxon>Peracarida</taxon>
        <taxon>Isopoda</taxon>
        <taxon>Oniscidea</taxon>
        <taxon>Crinocheta</taxon>
        <taxon>Armadillidiidae</taxon>
        <taxon>Armadillidium</taxon>
    </lineage>
</organism>
<evidence type="ECO:0000256" key="3">
    <source>
        <dbReference type="ARBA" id="ARBA00022617"/>
    </source>
</evidence>
<dbReference type="GO" id="GO:0006082">
    <property type="term" value="P:organic acid metabolic process"/>
    <property type="evidence" value="ECO:0007669"/>
    <property type="project" value="TreeGrafter"/>
</dbReference>
<evidence type="ECO:0000256" key="6">
    <source>
        <dbReference type="ARBA" id="ARBA00023004"/>
    </source>
</evidence>
<dbReference type="PANTHER" id="PTHR24300:SF376">
    <property type="entry name" value="CYTOCHROME P450 15A1"/>
    <property type="match status" value="1"/>
</dbReference>
<dbReference type="EMBL" id="SEYY01022362">
    <property type="protein sequence ID" value="KAB7495605.1"/>
    <property type="molecule type" value="Genomic_DNA"/>
</dbReference>
<dbReference type="GO" id="GO:0006805">
    <property type="term" value="P:xenobiotic metabolic process"/>
    <property type="evidence" value="ECO:0007669"/>
    <property type="project" value="TreeGrafter"/>
</dbReference>
<dbReference type="GO" id="GO:0020037">
    <property type="term" value="F:heme binding"/>
    <property type="evidence" value="ECO:0007669"/>
    <property type="project" value="InterPro"/>
</dbReference>
<evidence type="ECO:0000313" key="8">
    <source>
        <dbReference type="EMBL" id="KAB7495605.1"/>
    </source>
</evidence>
<dbReference type="InterPro" id="IPR036396">
    <property type="entry name" value="Cyt_P450_sf"/>
</dbReference>
<accession>A0A5N5SNE6</accession>
<reference evidence="8 9" key="1">
    <citation type="journal article" date="2019" name="PLoS Biol.">
        <title>Sex chromosomes control vertical transmission of feminizing Wolbachia symbionts in an isopod.</title>
        <authorList>
            <person name="Becking T."/>
            <person name="Chebbi M.A."/>
            <person name="Giraud I."/>
            <person name="Moumen B."/>
            <person name="Laverre T."/>
            <person name="Caubet Y."/>
            <person name="Peccoud J."/>
            <person name="Gilbert C."/>
            <person name="Cordaux R."/>
        </authorList>
    </citation>
    <scope>NUCLEOTIDE SEQUENCE [LARGE SCALE GENOMIC DNA]</scope>
    <source>
        <strain evidence="8">ANa2</strain>
        <tissue evidence="8">Whole body excluding digestive tract and cuticle</tissue>
    </source>
</reference>
<evidence type="ECO:0000256" key="4">
    <source>
        <dbReference type="ARBA" id="ARBA00022723"/>
    </source>
</evidence>
<dbReference type="PANTHER" id="PTHR24300">
    <property type="entry name" value="CYTOCHROME P450 508A4-RELATED"/>
    <property type="match status" value="1"/>
</dbReference>
<keyword evidence="3" id="KW-0349">Heme</keyword>